<dbReference type="InterPro" id="IPR038765">
    <property type="entry name" value="Papain-like_cys_pep_sf"/>
</dbReference>
<evidence type="ECO:0000313" key="3">
    <source>
        <dbReference type="EMBL" id="KAJ3132010.1"/>
    </source>
</evidence>
<evidence type="ECO:0000259" key="2">
    <source>
        <dbReference type="PROSITE" id="PS50802"/>
    </source>
</evidence>
<name>A0AAD5TBI4_9FUNG</name>
<dbReference type="GO" id="GO:0016579">
    <property type="term" value="P:protein deubiquitination"/>
    <property type="evidence" value="ECO:0007669"/>
    <property type="project" value="TreeGrafter"/>
</dbReference>
<feature type="region of interest" description="Disordered" evidence="1">
    <location>
        <begin position="283"/>
        <end position="353"/>
    </location>
</feature>
<dbReference type="Proteomes" id="UP001211907">
    <property type="component" value="Unassembled WGS sequence"/>
</dbReference>
<dbReference type="CDD" id="cd22756">
    <property type="entry name" value="OTU_OTUD3-like"/>
    <property type="match status" value="1"/>
</dbReference>
<gene>
    <name evidence="3" type="primary">OTUD3</name>
    <name evidence="3" type="ORF">HK100_005755</name>
</gene>
<dbReference type="InterPro" id="IPR003323">
    <property type="entry name" value="OTU_dom"/>
</dbReference>
<comment type="caution">
    <text evidence="3">The sequence shown here is derived from an EMBL/GenBank/DDBJ whole genome shotgun (WGS) entry which is preliminary data.</text>
</comment>
<dbReference type="InterPro" id="IPR050704">
    <property type="entry name" value="Peptidase_C85-like"/>
</dbReference>
<dbReference type="Pfam" id="PF02338">
    <property type="entry name" value="OTU"/>
    <property type="match status" value="1"/>
</dbReference>
<evidence type="ECO:0000256" key="1">
    <source>
        <dbReference type="SAM" id="MobiDB-lite"/>
    </source>
</evidence>
<reference evidence="3" key="1">
    <citation type="submission" date="2020-05" db="EMBL/GenBank/DDBJ databases">
        <title>Phylogenomic resolution of chytrid fungi.</title>
        <authorList>
            <person name="Stajich J.E."/>
            <person name="Amses K."/>
            <person name="Simmons R."/>
            <person name="Seto K."/>
            <person name="Myers J."/>
            <person name="Bonds A."/>
            <person name="Quandt C.A."/>
            <person name="Barry K."/>
            <person name="Liu P."/>
            <person name="Grigoriev I."/>
            <person name="Longcore J.E."/>
            <person name="James T.Y."/>
        </authorList>
    </citation>
    <scope>NUCLEOTIDE SEQUENCE</scope>
    <source>
        <strain evidence="3">JEL0513</strain>
    </source>
</reference>
<protein>
    <submittedName>
        <fullName evidence="3">OTU domain-containing protein 3</fullName>
    </submittedName>
</protein>
<dbReference type="PANTHER" id="PTHR12419:SF7">
    <property type="entry name" value="OTU DOMAIN-CONTAINING PROTEIN 3"/>
    <property type="match status" value="1"/>
</dbReference>
<dbReference type="Gene3D" id="3.90.70.80">
    <property type="match status" value="1"/>
</dbReference>
<keyword evidence="4" id="KW-1185">Reference proteome</keyword>
<dbReference type="PROSITE" id="PS50802">
    <property type="entry name" value="OTU"/>
    <property type="match status" value="1"/>
</dbReference>
<feature type="compositionally biased region" description="Polar residues" evidence="1">
    <location>
        <begin position="283"/>
        <end position="293"/>
    </location>
</feature>
<feature type="compositionally biased region" description="Basic and acidic residues" evidence="1">
    <location>
        <begin position="294"/>
        <end position="311"/>
    </location>
</feature>
<dbReference type="AlphaFoldDB" id="A0AAD5TBI4"/>
<dbReference type="PANTHER" id="PTHR12419">
    <property type="entry name" value="OTU DOMAIN CONTAINING PROTEIN"/>
    <property type="match status" value="1"/>
</dbReference>
<accession>A0AAD5TBI4</accession>
<feature type="domain" description="OTU" evidence="2">
    <location>
        <begin position="30"/>
        <end position="159"/>
    </location>
</feature>
<proteinExistence type="predicted"/>
<evidence type="ECO:0000313" key="4">
    <source>
        <dbReference type="Proteomes" id="UP001211907"/>
    </source>
</evidence>
<dbReference type="SUPFAM" id="SSF54001">
    <property type="entry name" value="Cysteine proteinases"/>
    <property type="match status" value="1"/>
</dbReference>
<feature type="compositionally biased region" description="Basic and acidic residues" evidence="1">
    <location>
        <begin position="324"/>
        <end position="341"/>
    </location>
</feature>
<sequence length="392" mass="44678">MGKKPKFKQHNTNLSNADRGIDAQLTKFNLRLFDVIGDGNCLFRALSHQMDSSQGNHSKYRVEITSHMRANPNLYAPFLDESESLDQRLRRMQKTGVYGDNIEIVAFSRAFNVAVVIHQDGQPPWIVDACGDDGNRDLGRQIVQIVYHSWEHYSSVIKENHDVTKSNPAVNPKSNQKRKIACITALSNQLSVEERIVLASIPKHLDADIETVKRLLSECENNIGQVVEAYVAQVYADDNYDTTENRNIYENFNPEHEFKSVEKTSETQADAIKNEISRVQSSYAPNTSKISRTTKNESKEFRNNKITKEIHQNSATKAKLPPRTAREKKEEKKKERKENALAKKRNKLPSEFPIKSEEISPKIEKEVNNGNKKLDFLESMSIITEGMNATFI</sequence>
<organism evidence="3 4">
    <name type="scientific">Physocladia obscura</name>
    <dbReference type="NCBI Taxonomy" id="109957"/>
    <lineage>
        <taxon>Eukaryota</taxon>
        <taxon>Fungi</taxon>
        <taxon>Fungi incertae sedis</taxon>
        <taxon>Chytridiomycota</taxon>
        <taxon>Chytridiomycota incertae sedis</taxon>
        <taxon>Chytridiomycetes</taxon>
        <taxon>Chytridiales</taxon>
        <taxon>Chytriomycetaceae</taxon>
        <taxon>Physocladia</taxon>
    </lineage>
</organism>
<dbReference type="GO" id="GO:0004843">
    <property type="term" value="F:cysteine-type deubiquitinase activity"/>
    <property type="evidence" value="ECO:0007669"/>
    <property type="project" value="TreeGrafter"/>
</dbReference>
<dbReference type="EMBL" id="JADGJH010000268">
    <property type="protein sequence ID" value="KAJ3132010.1"/>
    <property type="molecule type" value="Genomic_DNA"/>
</dbReference>